<dbReference type="EMBL" id="QAOG01000009">
    <property type="protein sequence ID" value="PTQ58284.1"/>
    <property type="molecule type" value="Genomic_DNA"/>
</dbReference>
<comment type="caution">
    <text evidence="2">The sequence shown here is derived from an EMBL/GenBank/DDBJ whole genome shotgun (WGS) entry which is preliminary data.</text>
</comment>
<dbReference type="GO" id="GO:0016740">
    <property type="term" value="F:transferase activity"/>
    <property type="evidence" value="ECO:0007669"/>
    <property type="project" value="UniProtKB-KW"/>
</dbReference>
<gene>
    <name evidence="2" type="ORF">C8J26_3884</name>
</gene>
<feature type="transmembrane region" description="Helical" evidence="1">
    <location>
        <begin position="283"/>
        <end position="302"/>
    </location>
</feature>
<feature type="transmembrane region" description="Helical" evidence="1">
    <location>
        <begin position="191"/>
        <end position="210"/>
    </location>
</feature>
<feature type="transmembrane region" description="Helical" evidence="1">
    <location>
        <begin position="259"/>
        <end position="277"/>
    </location>
</feature>
<protein>
    <submittedName>
        <fullName evidence="2">EpsG-like putative glucosyltransferase</fullName>
    </submittedName>
</protein>
<reference evidence="2 3" key="1">
    <citation type="submission" date="2018-04" db="EMBL/GenBank/DDBJ databases">
        <title>Genomic Encyclopedia of Type Strains, Phase III (KMG-III): the genomes of soil and plant-associated and newly described type strains.</title>
        <authorList>
            <person name="Whitman W."/>
        </authorList>
    </citation>
    <scope>NUCLEOTIDE SEQUENCE [LARGE SCALE GENOMIC DNA]</scope>
    <source>
        <strain evidence="2 3">MA101b</strain>
    </source>
</reference>
<keyword evidence="3" id="KW-1185">Reference proteome</keyword>
<feature type="transmembrane region" description="Helical" evidence="1">
    <location>
        <begin position="29"/>
        <end position="48"/>
    </location>
</feature>
<keyword evidence="2" id="KW-0808">Transferase</keyword>
<name>A0A2T5GG29_9SPHN</name>
<evidence type="ECO:0000256" key="1">
    <source>
        <dbReference type="SAM" id="Phobius"/>
    </source>
</evidence>
<evidence type="ECO:0000313" key="3">
    <source>
        <dbReference type="Proteomes" id="UP000244189"/>
    </source>
</evidence>
<sequence>MIPYFVLLGIWLIGTVQFSSRANTGPERFLFGAALVFTILMIGLRYQVGGDWSTYEDMYHDISMQPLSQALELTEPAYAFLNWISAKVDGGVYVANFACALVFALGLSSLARKQPNPWLAMTVSVPYLVIVVGMGYTRQAAAIGAICWAISTARHDRVWRIIAKVAFGALFHKTAILFLPILLAPVAKRNLLFGIMGSIAFVALAALALGGSSDRLVANYVNSDYQSSGAAIRIGMNVLAAAVFFAFRKNFLIPPPEKLIWTIISSLAVLSIFGLLFSSSSVGIDRLSLFLIPLQVFVYGNIPSLPNFARKSRITTTFIIISYSVAVQYVYFVHGSFSYTWLPYRTILLADTSGEV</sequence>
<feature type="transmembrane region" description="Helical" evidence="1">
    <location>
        <begin position="314"/>
        <end position="332"/>
    </location>
</feature>
<evidence type="ECO:0000313" key="2">
    <source>
        <dbReference type="EMBL" id="PTQ58284.1"/>
    </source>
</evidence>
<keyword evidence="1" id="KW-0812">Transmembrane</keyword>
<dbReference type="AlphaFoldDB" id="A0A2T5GG29"/>
<dbReference type="InterPro" id="IPR049458">
    <property type="entry name" value="EpsG-like"/>
</dbReference>
<keyword evidence="1" id="KW-1133">Transmembrane helix</keyword>
<feature type="transmembrane region" description="Helical" evidence="1">
    <location>
        <begin position="118"/>
        <end position="136"/>
    </location>
</feature>
<dbReference type="Pfam" id="PF14897">
    <property type="entry name" value="EpsG"/>
    <property type="match status" value="1"/>
</dbReference>
<proteinExistence type="predicted"/>
<feature type="transmembrane region" description="Helical" evidence="1">
    <location>
        <begin position="161"/>
        <end position="184"/>
    </location>
</feature>
<feature type="transmembrane region" description="Helical" evidence="1">
    <location>
        <begin position="230"/>
        <end position="247"/>
    </location>
</feature>
<keyword evidence="1" id="KW-0472">Membrane</keyword>
<feature type="transmembrane region" description="Helical" evidence="1">
    <location>
        <begin position="90"/>
        <end position="111"/>
    </location>
</feature>
<organism evidence="2 3">
    <name type="scientific">Sphingomonas aurantiaca</name>
    <dbReference type="NCBI Taxonomy" id="185949"/>
    <lineage>
        <taxon>Bacteria</taxon>
        <taxon>Pseudomonadati</taxon>
        <taxon>Pseudomonadota</taxon>
        <taxon>Alphaproteobacteria</taxon>
        <taxon>Sphingomonadales</taxon>
        <taxon>Sphingomonadaceae</taxon>
        <taxon>Sphingomonas</taxon>
    </lineage>
</organism>
<accession>A0A2T5GG29</accession>
<dbReference type="Proteomes" id="UP000244189">
    <property type="component" value="Unassembled WGS sequence"/>
</dbReference>
<dbReference type="RefSeq" id="WP_208631474.1">
    <property type="nucleotide sequence ID" value="NZ_QAOG01000009.1"/>
</dbReference>